<evidence type="ECO:0000256" key="2">
    <source>
        <dbReference type="ARBA" id="ARBA00023004"/>
    </source>
</evidence>
<dbReference type="STRING" id="555088.DealDRAFT_0023"/>
<evidence type="ECO:0000256" key="1">
    <source>
        <dbReference type="ARBA" id="ARBA00022723"/>
    </source>
</evidence>
<dbReference type="PROSITE" id="PS51379">
    <property type="entry name" value="4FE4S_FER_2"/>
    <property type="match status" value="2"/>
</dbReference>
<keyword evidence="1" id="KW-0479">Metal-binding</keyword>
<keyword evidence="2" id="KW-0408">Iron</keyword>
<proteinExistence type="predicted"/>
<dbReference type="InterPro" id="IPR017900">
    <property type="entry name" value="4Fe4S_Fe_S_CS"/>
</dbReference>
<dbReference type="PROSITE" id="PS00198">
    <property type="entry name" value="4FE4S_FER_1"/>
    <property type="match status" value="1"/>
</dbReference>
<dbReference type="Pfam" id="PF14697">
    <property type="entry name" value="Fer4_21"/>
    <property type="match status" value="1"/>
</dbReference>
<evidence type="ECO:0000256" key="3">
    <source>
        <dbReference type="ARBA" id="ARBA00023014"/>
    </source>
</evidence>
<dbReference type="GO" id="GO:0046872">
    <property type="term" value="F:metal ion binding"/>
    <property type="evidence" value="ECO:0007669"/>
    <property type="project" value="UniProtKB-KW"/>
</dbReference>
<sequence length="63" mass="6704">MYVAARVDNDKCSGCKVCIFTCPDPNVIKLNKEAKIVAINEARCKGCGLCVVACPKKALNVSS</sequence>
<organism evidence="5 6">
    <name type="scientific">Dethiobacter alkaliphilus AHT 1</name>
    <dbReference type="NCBI Taxonomy" id="555088"/>
    <lineage>
        <taxon>Bacteria</taxon>
        <taxon>Bacillati</taxon>
        <taxon>Bacillota</taxon>
        <taxon>Dethiobacteria</taxon>
        <taxon>Dethiobacterales</taxon>
        <taxon>Dethiobacteraceae</taxon>
        <taxon>Dethiobacter</taxon>
    </lineage>
</organism>
<protein>
    <submittedName>
        <fullName evidence="5">4Fe-4S ferredoxin iron-sulfur binding domain protein</fullName>
    </submittedName>
</protein>
<feature type="domain" description="4Fe-4S ferredoxin-type" evidence="4">
    <location>
        <begin position="3"/>
        <end position="33"/>
    </location>
</feature>
<evidence type="ECO:0000313" key="6">
    <source>
        <dbReference type="Proteomes" id="UP000006443"/>
    </source>
</evidence>
<keyword evidence="6" id="KW-1185">Reference proteome</keyword>
<feature type="domain" description="4Fe-4S ferredoxin-type" evidence="4">
    <location>
        <begin position="35"/>
        <end position="63"/>
    </location>
</feature>
<dbReference type="RefSeq" id="WP_008513709.1">
    <property type="nucleotide sequence ID" value="NZ_ACJM01000001.1"/>
</dbReference>
<dbReference type="AlphaFoldDB" id="C0GC14"/>
<comment type="caution">
    <text evidence="5">The sequence shown here is derived from an EMBL/GenBank/DDBJ whole genome shotgun (WGS) entry which is preliminary data.</text>
</comment>
<reference evidence="5 6" key="1">
    <citation type="submission" date="2009-02" db="EMBL/GenBank/DDBJ databases">
        <title>Sequencing of the draft genome and assembly of Dethiobacter alkaliphilus AHT 1.</title>
        <authorList>
            <consortium name="US DOE Joint Genome Institute (JGI-PGF)"/>
            <person name="Lucas S."/>
            <person name="Copeland A."/>
            <person name="Lapidus A."/>
            <person name="Glavina del Rio T."/>
            <person name="Dalin E."/>
            <person name="Tice H."/>
            <person name="Bruce D."/>
            <person name="Goodwin L."/>
            <person name="Pitluck S."/>
            <person name="Larimer F."/>
            <person name="Land M.L."/>
            <person name="Hauser L."/>
            <person name="Muyzer G."/>
        </authorList>
    </citation>
    <scope>NUCLEOTIDE SEQUENCE [LARGE SCALE GENOMIC DNA]</scope>
    <source>
        <strain evidence="5 6">AHT 1</strain>
    </source>
</reference>
<dbReference type="EMBL" id="ACJM01000001">
    <property type="protein sequence ID" value="EEG78749.1"/>
    <property type="molecule type" value="Genomic_DNA"/>
</dbReference>
<dbReference type="Proteomes" id="UP000006443">
    <property type="component" value="Unassembled WGS sequence"/>
</dbReference>
<dbReference type="SUPFAM" id="SSF54862">
    <property type="entry name" value="4Fe-4S ferredoxins"/>
    <property type="match status" value="1"/>
</dbReference>
<name>C0GC14_DETAL</name>
<dbReference type="InterPro" id="IPR017896">
    <property type="entry name" value="4Fe4S_Fe-S-bd"/>
</dbReference>
<dbReference type="Gene3D" id="3.30.70.20">
    <property type="match status" value="1"/>
</dbReference>
<dbReference type="eggNOG" id="COG4231">
    <property type="taxonomic scope" value="Bacteria"/>
</dbReference>
<dbReference type="OrthoDB" id="5422255at2"/>
<dbReference type="GO" id="GO:0051536">
    <property type="term" value="F:iron-sulfur cluster binding"/>
    <property type="evidence" value="ECO:0007669"/>
    <property type="project" value="UniProtKB-KW"/>
</dbReference>
<evidence type="ECO:0000313" key="5">
    <source>
        <dbReference type="EMBL" id="EEG78749.1"/>
    </source>
</evidence>
<gene>
    <name evidence="5" type="ORF">DealDRAFT_0023</name>
</gene>
<keyword evidence="3" id="KW-0411">Iron-sulfur</keyword>
<accession>C0GC14</accession>
<evidence type="ECO:0000259" key="4">
    <source>
        <dbReference type="PROSITE" id="PS51379"/>
    </source>
</evidence>